<dbReference type="EMBL" id="RJKE01000001">
    <property type="protein sequence ID" value="ROO89587.1"/>
    <property type="molecule type" value="Genomic_DNA"/>
</dbReference>
<keyword evidence="1" id="KW-1133">Transmembrane helix</keyword>
<keyword evidence="3" id="KW-0269">Exonuclease</keyword>
<keyword evidence="3" id="KW-0378">Hydrolase</keyword>
<keyword evidence="3" id="KW-0255">Endonuclease</keyword>
<dbReference type="InterPro" id="IPR005135">
    <property type="entry name" value="Endo/exonuclease/phosphatase"/>
</dbReference>
<proteinExistence type="predicted"/>
<keyword evidence="3" id="KW-0540">Nuclease</keyword>
<dbReference type="Proteomes" id="UP000272400">
    <property type="component" value="Unassembled WGS sequence"/>
</dbReference>
<dbReference type="GO" id="GO:0004527">
    <property type="term" value="F:exonuclease activity"/>
    <property type="evidence" value="ECO:0007669"/>
    <property type="project" value="UniProtKB-KW"/>
</dbReference>
<accession>A0A3N1D7R9</accession>
<evidence type="ECO:0000256" key="1">
    <source>
        <dbReference type="SAM" id="Phobius"/>
    </source>
</evidence>
<dbReference type="SUPFAM" id="SSF56219">
    <property type="entry name" value="DNase I-like"/>
    <property type="match status" value="1"/>
</dbReference>
<evidence type="ECO:0000313" key="3">
    <source>
        <dbReference type="EMBL" id="ROO89587.1"/>
    </source>
</evidence>
<organism evidence="3 4">
    <name type="scientific">Actinocorallia herbida</name>
    <dbReference type="NCBI Taxonomy" id="58109"/>
    <lineage>
        <taxon>Bacteria</taxon>
        <taxon>Bacillati</taxon>
        <taxon>Actinomycetota</taxon>
        <taxon>Actinomycetes</taxon>
        <taxon>Streptosporangiales</taxon>
        <taxon>Thermomonosporaceae</taxon>
        <taxon>Actinocorallia</taxon>
    </lineage>
</organism>
<feature type="transmembrane region" description="Helical" evidence="1">
    <location>
        <begin position="19"/>
        <end position="37"/>
    </location>
</feature>
<dbReference type="Gene3D" id="3.60.10.10">
    <property type="entry name" value="Endonuclease/exonuclease/phosphatase"/>
    <property type="match status" value="1"/>
</dbReference>
<dbReference type="AlphaFoldDB" id="A0A3N1D7R9"/>
<dbReference type="GO" id="GO:0004519">
    <property type="term" value="F:endonuclease activity"/>
    <property type="evidence" value="ECO:0007669"/>
    <property type="project" value="UniProtKB-KW"/>
</dbReference>
<keyword evidence="1" id="KW-0812">Transmembrane</keyword>
<protein>
    <submittedName>
        <fullName evidence="3">Endonuclease/exonuclease/phosphatase (EEP) superfamily protein YafD</fullName>
    </submittedName>
</protein>
<sequence>MDTESVTETLPRRRTGYRIAWAAAALWGAWAIARVSGADRLPIVGGFGLPLTALTPYAAATSIVPLGLALAARNRWAAVVAAGTAAAFALVLLPRAVAVTPPAAAGPQVRVLTANLMFGRADPAEVVKLVAEHDVDVLSVQEFTPDAQAAFRENGLDRYLPYEVLAPQWGAEGSGLYSRHPLTELPPISGTTLHQPRASLTLDGRTVHVTAVHPLPPIDPAGVADWHRTYESLPSADAEGAVQILAGDFNSTLDHAAFRGLLDRGYADAADSRGSGFTPTWGVTMMGPPLTLDHVVVPTSVAVRDYSVHTLDGSDHRAVLAVLRLP</sequence>
<comment type="caution">
    <text evidence="3">The sequence shown here is derived from an EMBL/GenBank/DDBJ whole genome shotgun (WGS) entry which is preliminary data.</text>
</comment>
<feature type="domain" description="Endonuclease/exonuclease/phosphatase" evidence="2">
    <location>
        <begin position="112"/>
        <end position="316"/>
    </location>
</feature>
<keyword evidence="1" id="KW-0472">Membrane</keyword>
<dbReference type="InterPro" id="IPR036691">
    <property type="entry name" value="Endo/exonu/phosph_ase_sf"/>
</dbReference>
<name>A0A3N1D7R9_9ACTN</name>
<feature type="transmembrane region" description="Helical" evidence="1">
    <location>
        <begin position="43"/>
        <end position="64"/>
    </location>
</feature>
<dbReference type="Pfam" id="PF03372">
    <property type="entry name" value="Exo_endo_phos"/>
    <property type="match status" value="1"/>
</dbReference>
<gene>
    <name evidence="3" type="ORF">EDD29_7286</name>
</gene>
<reference evidence="3 4" key="1">
    <citation type="submission" date="2018-11" db="EMBL/GenBank/DDBJ databases">
        <title>Sequencing the genomes of 1000 actinobacteria strains.</title>
        <authorList>
            <person name="Klenk H.-P."/>
        </authorList>
    </citation>
    <scope>NUCLEOTIDE SEQUENCE [LARGE SCALE GENOMIC DNA]</scope>
    <source>
        <strain evidence="3 4">DSM 44254</strain>
    </source>
</reference>
<evidence type="ECO:0000259" key="2">
    <source>
        <dbReference type="Pfam" id="PF03372"/>
    </source>
</evidence>
<keyword evidence="4" id="KW-1185">Reference proteome</keyword>
<feature type="transmembrane region" description="Helical" evidence="1">
    <location>
        <begin position="76"/>
        <end position="93"/>
    </location>
</feature>
<evidence type="ECO:0000313" key="4">
    <source>
        <dbReference type="Proteomes" id="UP000272400"/>
    </source>
</evidence>